<comment type="similarity">
    <text evidence="12 13">Belongs to the TonB-dependent receptor family.</text>
</comment>
<evidence type="ECO:0000256" key="7">
    <source>
        <dbReference type="ARBA" id="ARBA00023004"/>
    </source>
</evidence>
<keyword evidence="7" id="KW-0408">Iron</keyword>
<keyword evidence="8" id="KW-0406">Ion transport</keyword>
<evidence type="ECO:0000313" key="18">
    <source>
        <dbReference type="Proteomes" id="UP000663918"/>
    </source>
</evidence>
<dbReference type="AlphaFoldDB" id="A0A975C3E2"/>
<evidence type="ECO:0000256" key="5">
    <source>
        <dbReference type="ARBA" id="ARBA00022692"/>
    </source>
</evidence>
<organism evidence="17 18">
    <name type="scientific">Brevundimonas goettingensis</name>
    <dbReference type="NCBI Taxonomy" id="2774190"/>
    <lineage>
        <taxon>Bacteria</taxon>
        <taxon>Pseudomonadati</taxon>
        <taxon>Pseudomonadota</taxon>
        <taxon>Alphaproteobacteria</taxon>
        <taxon>Caulobacterales</taxon>
        <taxon>Caulobacteraceae</taxon>
        <taxon>Brevundimonas</taxon>
    </lineage>
</organism>
<reference evidence="17" key="1">
    <citation type="submission" date="2020-09" db="EMBL/GenBank/DDBJ databases">
        <title>Brevundimonas sp. LVF2 isolated from a puddle in Goettingen, Germany.</title>
        <authorList>
            <person name="Friedrich I."/>
            <person name="Klassen A."/>
            <person name="Hannes N."/>
            <person name="Schneider D."/>
            <person name="Hertel R."/>
            <person name="Daniel R."/>
        </authorList>
    </citation>
    <scope>NUCLEOTIDE SEQUENCE</scope>
    <source>
        <strain evidence="17">LVF2</strain>
    </source>
</reference>
<keyword evidence="3 12" id="KW-1134">Transmembrane beta strand</keyword>
<evidence type="ECO:0000256" key="3">
    <source>
        <dbReference type="ARBA" id="ARBA00022452"/>
    </source>
</evidence>
<feature type="signal peptide" evidence="14">
    <location>
        <begin position="1"/>
        <end position="26"/>
    </location>
</feature>
<evidence type="ECO:0000256" key="2">
    <source>
        <dbReference type="ARBA" id="ARBA00022448"/>
    </source>
</evidence>
<comment type="subcellular location">
    <subcellularLocation>
        <location evidence="1 12">Cell outer membrane</location>
        <topology evidence="1 12">Multi-pass membrane protein</topology>
    </subcellularLocation>
</comment>
<keyword evidence="10 12" id="KW-0472">Membrane</keyword>
<keyword evidence="9 13" id="KW-0798">TonB box</keyword>
<feature type="chain" id="PRO_5037999897" evidence="14">
    <location>
        <begin position="27"/>
        <end position="842"/>
    </location>
</feature>
<evidence type="ECO:0000256" key="4">
    <source>
        <dbReference type="ARBA" id="ARBA00022496"/>
    </source>
</evidence>
<dbReference type="Pfam" id="PF07715">
    <property type="entry name" value="Plug"/>
    <property type="match status" value="1"/>
</dbReference>
<evidence type="ECO:0000256" key="10">
    <source>
        <dbReference type="ARBA" id="ARBA00023136"/>
    </source>
</evidence>
<evidence type="ECO:0000256" key="9">
    <source>
        <dbReference type="ARBA" id="ARBA00023077"/>
    </source>
</evidence>
<keyword evidence="4" id="KW-0410">Iron transport</keyword>
<evidence type="ECO:0000256" key="1">
    <source>
        <dbReference type="ARBA" id="ARBA00004571"/>
    </source>
</evidence>
<evidence type="ECO:0000256" key="6">
    <source>
        <dbReference type="ARBA" id="ARBA00022729"/>
    </source>
</evidence>
<accession>A0A975C3E2</accession>
<dbReference type="GO" id="GO:0015344">
    <property type="term" value="F:siderophore uptake transmembrane transporter activity"/>
    <property type="evidence" value="ECO:0007669"/>
    <property type="project" value="TreeGrafter"/>
</dbReference>
<gene>
    <name evidence="17" type="ORF">IFJ75_18360</name>
</gene>
<dbReference type="InterPro" id="IPR036942">
    <property type="entry name" value="Beta-barrel_TonB_sf"/>
</dbReference>
<evidence type="ECO:0000256" key="8">
    <source>
        <dbReference type="ARBA" id="ARBA00023065"/>
    </source>
</evidence>
<dbReference type="InterPro" id="IPR000531">
    <property type="entry name" value="Beta-barrel_TonB"/>
</dbReference>
<proteinExistence type="inferred from homology"/>
<keyword evidence="17" id="KW-0675">Receptor</keyword>
<keyword evidence="6 14" id="KW-0732">Signal</keyword>
<dbReference type="Pfam" id="PF00593">
    <property type="entry name" value="TonB_dep_Rec_b-barrel"/>
    <property type="match status" value="1"/>
</dbReference>
<keyword evidence="5 12" id="KW-0812">Transmembrane</keyword>
<keyword evidence="11 12" id="KW-0998">Cell outer membrane</keyword>
<evidence type="ECO:0000256" key="14">
    <source>
        <dbReference type="SAM" id="SignalP"/>
    </source>
</evidence>
<sequence length="842" mass="92286">MMNRKRVFWATSALFTGMVLAGAASAQSTGTEATEVEQVVVTGTRGPRTIDGAIVAEDAGKSRNTITQEFIGKQAAGQTILQTLNLTPGLNFTNNDPYGSSGGNIRLHGFDGNRVSLTFDGIPLNDTGNYATYSNQQLDPELIERASVNTGTTDVDSPTASATGGTINYTVRRPASDFGGWVQGTLGDFGMRRIMGLVDTGEIGPWGTSAWFAVSKQEYDKFKGLGELRKTQYNFRIYQPLGDNGDFMSLSAHYNVNRNNNYLGPNLRTATGFCDVARTQVCVDQVNDPTNAFGWNVDLTPTYTAPTFRNGTADVDSNGTAFYGLRINPSNTGNIRGQSKFTLGHGLTFTFDPSFQYTLADGGTQNVTISERDATIRGTIASTTPTSGVDINKDGDTLDTVRVMNPSVTNTHRYGVNTSLIWDLNDDHRIRGAYTLDWGRHRQTGIYGLIDFSDPTNPQYVNPFGGRDSDTNIITNLDGYQLRARDRKSIAELNQFAAEYRGYFFDRALRINLGVRAPFFTRELNQYCYSQNASSNVRCTTETPNATLANGNVTFAATGTTQYIKPYTAEKKYDDVLPNVSALYRFGEGHSIFASYAENLSAPRTDSLYTVLRLADGSVGNPNVQPEHSANYDLGYRYSSRTVVASISGYLNKYQDRIVNTYDEDLGYFVDRNVGDVDIKGVDASIGWSPTEALSIYASASFTDSELLNDYRLTATTVAATKGKELVETPDQMYSLRLDYKFNDVFSAGIQGKYVGERWLSDVNDLKDDAYATADIDARFDFSTLGFEGTYLQINVINITDEDYYGSLGTVTSATPGQPGYGRPFAQVGAPRTMMASLRVAF</sequence>
<name>A0A975C3E2_9CAUL</name>
<evidence type="ECO:0000259" key="15">
    <source>
        <dbReference type="Pfam" id="PF00593"/>
    </source>
</evidence>
<dbReference type="PANTHER" id="PTHR32552:SF89">
    <property type="entry name" value="CATECHOLATE SIDEROPHORE RECEPTOR FIU"/>
    <property type="match status" value="1"/>
</dbReference>
<evidence type="ECO:0000256" key="11">
    <source>
        <dbReference type="ARBA" id="ARBA00023237"/>
    </source>
</evidence>
<feature type="domain" description="TonB-dependent receptor-like beta-barrel" evidence="15">
    <location>
        <begin position="289"/>
        <end position="798"/>
    </location>
</feature>
<feature type="domain" description="TonB-dependent receptor plug" evidence="16">
    <location>
        <begin position="57"/>
        <end position="164"/>
    </location>
</feature>
<keyword evidence="2 12" id="KW-0813">Transport</keyword>
<dbReference type="SUPFAM" id="SSF56935">
    <property type="entry name" value="Porins"/>
    <property type="match status" value="1"/>
</dbReference>
<dbReference type="PANTHER" id="PTHR32552">
    <property type="entry name" value="FERRICHROME IRON RECEPTOR-RELATED"/>
    <property type="match status" value="1"/>
</dbReference>
<dbReference type="Gene3D" id="2.170.130.10">
    <property type="entry name" value="TonB-dependent receptor, plug domain"/>
    <property type="match status" value="1"/>
</dbReference>
<evidence type="ECO:0000313" key="17">
    <source>
        <dbReference type="EMBL" id="QTC91140.1"/>
    </source>
</evidence>
<dbReference type="InterPro" id="IPR012910">
    <property type="entry name" value="Plug_dom"/>
</dbReference>
<evidence type="ECO:0000259" key="16">
    <source>
        <dbReference type="Pfam" id="PF07715"/>
    </source>
</evidence>
<dbReference type="EMBL" id="CP062222">
    <property type="protein sequence ID" value="QTC91140.1"/>
    <property type="molecule type" value="Genomic_DNA"/>
</dbReference>
<dbReference type="PROSITE" id="PS52016">
    <property type="entry name" value="TONB_DEPENDENT_REC_3"/>
    <property type="match status" value="1"/>
</dbReference>
<evidence type="ECO:0000256" key="12">
    <source>
        <dbReference type="PROSITE-ProRule" id="PRU01360"/>
    </source>
</evidence>
<evidence type="ECO:0000256" key="13">
    <source>
        <dbReference type="RuleBase" id="RU003357"/>
    </source>
</evidence>
<dbReference type="KEGG" id="bgoe:IFJ75_18360"/>
<dbReference type="Proteomes" id="UP000663918">
    <property type="component" value="Chromosome"/>
</dbReference>
<protein>
    <submittedName>
        <fullName evidence="17">TonB-dependent receptor</fullName>
    </submittedName>
</protein>
<dbReference type="InterPro" id="IPR039426">
    <property type="entry name" value="TonB-dep_rcpt-like"/>
</dbReference>
<dbReference type="InterPro" id="IPR037066">
    <property type="entry name" value="Plug_dom_sf"/>
</dbReference>
<keyword evidence="18" id="KW-1185">Reference proteome</keyword>
<dbReference type="GO" id="GO:0009279">
    <property type="term" value="C:cell outer membrane"/>
    <property type="evidence" value="ECO:0007669"/>
    <property type="project" value="UniProtKB-SubCell"/>
</dbReference>
<dbReference type="Gene3D" id="2.40.170.20">
    <property type="entry name" value="TonB-dependent receptor, beta-barrel domain"/>
    <property type="match status" value="1"/>
</dbReference>